<name>A0A6P1NGX8_9PROT</name>
<evidence type="ECO:0000313" key="1">
    <source>
        <dbReference type="EMBL" id="QHI96147.1"/>
    </source>
</evidence>
<evidence type="ECO:0008006" key="3">
    <source>
        <dbReference type="Google" id="ProtNLM"/>
    </source>
</evidence>
<dbReference type="RefSeq" id="WP_160619220.1">
    <property type="nucleotide sequence ID" value="NZ_CP047652.1"/>
</dbReference>
<gene>
    <name evidence="1" type="ORF">GT348_07790</name>
</gene>
<protein>
    <recommendedName>
        <fullName evidence="3">Transposase</fullName>
    </recommendedName>
</protein>
<organism evidence="1 2">
    <name type="scientific">Aristophania vespae</name>
    <dbReference type="NCBI Taxonomy" id="2697033"/>
    <lineage>
        <taxon>Bacteria</taxon>
        <taxon>Pseudomonadati</taxon>
        <taxon>Pseudomonadota</taxon>
        <taxon>Alphaproteobacteria</taxon>
        <taxon>Acetobacterales</taxon>
        <taxon>Acetobacteraceae</taxon>
        <taxon>Aristophania</taxon>
    </lineage>
</organism>
<sequence length="153" mass="17405">MAVFCLVVQSLLRKIPDRKSQLSQAQALLKSEVIREIGFMEAKFKRKPRMSELFLLSESKMERIRPYFPLAHDIPRINDRRVLSGYFYVIRNGPQWKDALREYSPYKTLYIAGAISVSLKDIFTALVEQAGPSAQLMIDAPAPNGNTSTLPTE</sequence>
<dbReference type="KEGG" id="bomb:GT348_07790"/>
<dbReference type="Proteomes" id="UP000463975">
    <property type="component" value="Chromosome"/>
</dbReference>
<dbReference type="EMBL" id="CP047652">
    <property type="protein sequence ID" value="QHI96147.1"/>
    <property type="molecule type" value="Genomic_DNA"/>
</dbReference>
<reference evidence="1 2" key="1">
    <citation type="submission" date="2020-01" db="EMBL/GenBank/DDBJ databases">
        <title>Genome sequencing of strain KACC 21507.</title>
        <authorList>
            <person name="Heo J."/>
            <person name="Kim S.-J."/>
            <person name="Kim J.-S."/>
            <person name="Hong S.-B."/>
            <person name="Kwon S.-W."/>
        </authorList>
    </citation>
    <scope>NUCLEOTIDE SEQUENCE [LARGE SCALE GENOMIC DNA]</scope>
    <source>
        <strain evidence="1 2">KACC 21507</strain>
    </source>
</reference>
<keyword evidence="2" id="KW-1185">Reference proteome</keyword>
<proteinExistence type="predicted"/>
<dbReference type="AlphaFoldDB" id="A0A6P1NGX8"/>
<evidence type="ECO:0000313" key="2">
    <source>
        <dbReference type="Proteomes" id="UP000463975"/>
    </source>
</evidence>
<accession>A0A6P1NGX8</accession>